<keyword evidence="1" id="KW-0812">Transmembrane</keyword>
<name>A0A5C4W597_9ACTN</name>
<dbReference type="AlphaFoldDB" id="A0A5C4W597"/>
<evidence type="ECO:0000313" key="2">
    <source>
        <dbReference type="EMBL" id="TNM43242.1"/>
    </source>
</evidence>
<dbReference type="Proteomes" id="UP000313231">
    <property type="component" value="Unassembled WGS sequence"/>
</dbReference>
<organism evidence="2 3">
    <name type="scientific">Nocardioides albidus</name>
    <dbReference type="NCBI Taxonomy" id="1517589"/>
    <lineage>
        <taxon>Bacteria</taxon>
        <taxon>Bacillati</taxon>
        <taxon>Actinomycetota</taxon>
        <taxon>Actinomycetes</taxon>
        <taxon>Propionibacteriales</taxon>
        <taxon>Nocardioidaceae</taxon>
        <taxon>Nocardioides</taxon>
    </lineage>
</organism>
<dbReference type="OrthoDB" id="4870238at2"/>
<evidence type="ECO:0008006" key="4">
    <source>
        <dbReference type="Google" id="ProtNLM"/>
    </source>
</evidence>
<accession>A0A5C4W597</accession>
<reference evidence="2 3" key="1">
    <citation type="journal article" date="2016" name="Int. J. Syst. Evol. Microbiol.">
        <title>Nocardioides albidus sp. nov., an actinobacterium isolated from garden soil.</title>
        <authorList>
            <person name="Singh H."/>
            <person name="Du J."/>
            <person name="Trinh H."/>
            <person name="Won K."/>
            <person name="Yang J.E."/>
            <person name="Yin C."/>
            <person name="Kook M."/>
            <person name="Yi T.H."/>
        </authorList>
    </citation>
    <scope>NUCLEOTIDE SEQUENCE [LARGE SCALE GENOMIC DNA]</scope>
    <source>
        <strain evidence="2 3">CCTCC AB 2015297</strain>
    </source>
</reference>
<feature type="transmembrane region" description="Helical" evidence="1">
    <location>
        <begin position="107"/>
        <end position="128"/>
    </location>
</feature>
<keyword evidence="1" id="KW-1133">Transmembrane helix</keyword>
<sequence>MRKSLATGTLLAVAAVAVVIGSQSFDLGLESVALMGAAVGAVVALVPDRGPYTRLAGFLAGFVIAWLGYAVRAGFLPDTSSGRAVVVAIVVALCVAVPIATGDRVPLWAPLLGAAAMAGAYEFTYAAAPSELASSSVTTATSLLVTVAVGFLAGVAIAPAEPARLDEMLDDMMEQAR</sequence>
<feature type="transmembrane region" description="Helical" evidence="1">
    <location>
        <begin position="31"/>
        <end position="48"/>
    </location>
</feature>
<evidence type="ECO:0000313" key="3">
    <source>
        <dbReference type="Proteomes" id="UP000313231"/>
    </source>
</evidence>
<proteinExistence type="predicted"/>
<keyword evidence="3" id="KW-1185">Reference proteome</keyword>
<feature type="transmembrane region" description="Helical" evidence="1">
    <location>
        <begin position="55"/>
        <end position="75"/>
    </location>
</feature>
<dbReference type="RefSeq" id="WP_139621943.1">
    <property type="nucleotide sequence ID" value="NZ_VDMP01000019.1"/>
</dbReference>
<protein>
    <recommendedName>
        <fullName evidence="4">DUF1097 domain-containing protein</fullName>
    </recommendedName>
</protein>
<feature type="transmembrane region" description="Helical" evidence="1">
    <location>
        <begin position="81"/>
        <end position="100"/>
    </location>
</feature>
<comment type="caution">
    <text evidence="2">The sequence shown here is derived from an EMBL/GenBank/DDBJ whole genome shotgun (WGS) entry which is preliminary data.</text>
</comment>
<keyword evidence="1" id="KW-0472">Membrane</keyword>
<dbReference type="EMBL" id="VDMP01000019">
    <property type="protein sequence ID" value="TNM43242.1"/>
    <property type="molecule type" value="Genomic_DNA"/>
</dbReference>
<gene>
    <name evidence="2" type="ORF">FHP29_05960</name>
</gene>
<feature type="transmembrane region" description="Helical" evidence="1">
    <location>
        <begin position="140"/>
        <end position="158"/>
    </location>
</feature>
<evidence type="ECO:0000256" key="1">
    <source>
        <dbReference type="SAM" id="Phobius"/>
    </source>
</evidence>